<evidence type="ECO:0000313" key="1">
    <source>
        <dbReference type="EMBL" id="RJT30002.1"/>
    </source>
</evidence>
<dbReference type="AlphaFoldDB" id="A0A6M7TPB3"/>
<evidence type="ECO:0000313" key="2">
    <source>
        <dbReference type="Proteomes" id="UP000275530"/>
    </source>
</evidence>
<protein>
    <submittedName>
        <fullName evidence="1">Uncharacterized protein</fullName>
    </submittedName>
</protein>
<dbReference type="Proteomes" id="UP000275530">
    <property type="component" value="Unassembled WGS sequence"/>
</dbReference>
<sequence length="72" mass="8505">MKDLANVDSWRSRLIVPCSFEQYTAGHRGKDGKARQHDAKPIAFWRSFHSVNQVFERVIHQRMLNEDHAIDR</sequence>
<comment type="caution">
    <text evidence="1">The sequence shown here is derived from an EMBL/GenBank/DDBJ whole genome shotgun (WGS) entry which is preliminary data.</text>
</comment>
<proteinExistence type="predicted"/>
<keyword evidence="2" id="KW-1185">Reference proteome</keyword>
<dbReference type="EMBL" id="QZXA01000012">
    <property type="protein sequence ID" value="RJT30002.1"/>
    <property type="molecule type" value="Genomic_DNA"/>
</dbReference>
<organism evidence="1 2">
    <name type="scientific">Mesorhizobium jarvisii</name>
    <dbReference type="NCBI Taxonomy" id="1777867"/>
    <lineage>
        <taxon>Bacteria</taxon>
        <taxon>Pseudomonadati</taxon>
        <taxon>Pseudomonadota</taxon>
        <taxon>Alphaproteobacteria</taxon>
        <taxon>Hyphomicrobiales</taxon>
        <taxon>Phyllobacteriaceae</taxon>
        <taxon>Mesorhizobium</taxon>
    </lineage>
</organism>
<accession>A0A6M7TPB3</accession>
<name>A0A6M7TPB3_9HYPH</name>
<gene>
    <name evidence="1" type="ORF">D3242_27400</name>
</gene>
<reference evidence="1 2" key="1">
    <citation type="submission" date="2018-09" db="EMBL/GenBank/DDBJ databases">
        <title>Mesorhizobium carmichaelinearum sp. nov. isolated from Carmichaelinea spp. root nodules in New Zealand.</title>
        <authorList>
            <person name="De Meyer S.E."/>
        </authorList>
    </citation>
    <scope>NUCLEOTIDE SEQUENCE [LARGE SCALE GENOMIC DNA]</scope>
    <source>
        <strain evidence="1 2">LMG 28313</strain>
    </source>
</reference>